<comment type="subcellular location">
    <subcellularLocation>
        <location evidence="2">Cell membrane</location>
        <topology evidence="2">Multi-pass membrane protein</topology>
    </subcellularLocation>
    <subcellularLocation>
        <location evidence="1">Membrane</location>
        <location evidence="1">Caveola</location>
        <topology evidence="1">Multi-pass membrane protein</topology>
    </subcellularLocation>
</comment>
<dbReference type="EMBL" id="CAXLJM020000025">
    <property type="protein sequence ID" value="CAL8092464.1"/>
    <property type="molecule type" value="Genomic_DNA"/>
</dbReference>
<evidence type="ECO:0000256" key="4">
    <source>
        <dbReference type="ARBA" id="ARBA00022475"/>
    </source>
</evidence>
<protein>
    <recommendedName>
        <fullName evidence="11">Scavenger receptor class B member 1</fullName>
    </recommendedName>
    <alternativeName>
        <fullName evidence="12">SR-BI</fullName>
    </alternativeName>
</protein>
<evidence type="ECO:0000256" key="5">
    <source>
        <dbReference type="ARBA" id="ARBA00022692"/>
    </source>
</evidence>
<name>A0ABP1Q865_9HEXA</name>
<evidence type="ECO:0000313" key="15">
    <source>
        <dbReference type="Proteomes" id="UP001642540"/>
    </source>
</evidence>
<accession>A0ABP1Q865</accession>
<dbReference type="Pfam" id="PF01130">
    <property type="entry name" value="CD36"/>
    <property type="match status" value="1"/>
</dbReference>
<dbReference type="PRINTS" id="PR01609">
    <property type="entry name" value="CD36FAMILY"/>
</dbReference>
<reference evidence="14 15" key="1">
    <citation type="submission" date="2024-08" db="EMBL/GenBank/DDBJ databases">
        <authorList>
            <person name="Cucini C."/>
            <person name="Frati F."/>
        </authorList>
    </citation>
    <scope>NUCLEOTIDE SEQUENCE [LARGE SCALE GENOMIC DNA]</scope>
</reference>
<evidence type="ECO:0000256" key="13">
    <source>
        <dbReference type="SAM" id="Phobius"/>
    </source>
</evidence>
<evidence type="ECO:0000256" key="3">
    <source>
        <dbReference type="ARBA" id="ARBA00010532"/>
    </source>
</evidence>
<comment type="caution">
    <text evidence="14">The sequence shown here is derived from an EMBL/GenBank/DDBJ whole genome shotgun (WGS) entry which is preliminary data.</text>
</comment>
<evidence type="ECO:0000313" key="14">
    <source>
        <dbReference type="EMBL" id="CAL8092464.1"/>
    </source>
</evidence>
<organism evidence="14 15">
    <name type="scientific">Orchesella dallaii</name>
    <dbReference type="NCBI Taxonomy" id="48710"/>
    <lineage>
        <taxon>Eukaryota</taxon>
        <taxon>Metazoa</taxon>
        <taxon>Ecdysozoa</taxon>
        <taxon>Arthropoda</taxon>
        <taxon>Hexapoda</taxon>
        <taxon>Collembola</taxon>
        <taxon>Entomobryomorpha</taxon>
        <taxon>Entomobryoidea</taxon>
        <taxon>Orchesellidae</taxon>
        <taxon>Orchesellinae</taxon>
        <taxon>Orchesella</taxon>
    </lineage>
</organism>
<dbReference type="InterPro" id="IPR002159">
    <property type="entry name" value="CD36_fam"/>
</dbReference>
<keyword evidence="10" id="KW-0325">Glycoprotein</keyword>
<keyword evidence="8" id="KW-1015">Disulfide bond</keyword>
<evidence type="ECO:0000256" key="1">
    <source>
        <dbReference type="ARBA" id="ARBA00004189"/>
    </source>
</evidence>
<evidence type="ECO:0000256" key="6">
    <source>
        <dbReference type="ARBA" id="ARBA00022989"/>
    </source>
</evidence>
<feature type="transmembrane region" description="Helical" evidence="13">
    <location>
        <begin position="457"/>
        <end position="482"/>
    </location>
</feature>
<comment type="similarity">
    <text evidence="3">Belongs to the CD36 family.</text>
</comment>
<keyword evidence="15" id="KW-1185">Reference proteome</keyword>
<evidence type="ECO:0000256" key="9">
    <source>
        <dbReference type="ARBA" id="ARBA00023170"/>
    </source>
</evidence>
<keyword evidence="7 13" id="KW-0472">Membrane</keyword>
<gene>
    <name evidence="14" type="ORF">ODALV1_LOCUS8227</name>
</gene>
<dbReference type="PANTHER" id="PTHR11923:SF110">
    <property type="entry name" value="SCAVENGER RECEPTOR CLASS B MEMBER 1"/>
    <property type="match status" value="1"/>
</dbReference>
<proteinExistence type="inferred from homology"/>
<evidence type="ECO:0000256" key="10">
    <source>
        <dbReference type="ARBA" id="ARBA00023180"/>
    </source>
</evidence>
<sequence>MTNTSKRGNCCSTVLKRFGFRKMMGCTKQDAYPLNMPQNKTDNKRKIFVAAACFIISVCLGWKLVPFAIKSAITSKGVISPELNAEFYSAWIHPPIPVYMKLYVFNVTNPDEVMKGTLPKFEELGPFVFSKNMTKFNVTVDEDVDTTTYSLYNSFEHLESLSTNISLQEKITLINVPFVSAAIKITYELVWPLNDIARTVLLNYREPLFVSKTIEEALFKGWKVPFLEKIKEDVGIELPLLPNNTFRLMMDQNDTIKGPFTISRGIRDKSSFGSDGIIYPSPIEKTTLLRAFNSDLCRSLYVKYTEDTVFDGVKAFKFTTPGSLLEDPRESNETRCYCYDEDVDRCLKRGVSELGPCKQGAPVAMSYPHFLHGDPEYIEKSGLTPDVEKHSAFLTIHPRTAIVLQGSMKFQINLMLKPIRSIKSLSKIPEMVFPLMWVDECASLDAYSMHRFRTVLLIIWSVEFVTKWVLPTITLLILIVLLTRNVSCKRVAPSHQCQYYLTSNLNNISSTKAKITHASETTNGIGELEENVVLSEHQLLTTEPS</sequence>
<feature type="transmembrane region" description="Helical" evidence="13">
    <location>
        <begin position="47"/>
        <end position="65"/>
    </location>
</feature>
<keyword evidence="6 13" id="KW-1133">Transmembrane helix</keyword>
<keyword evidence="5 13" id="KW-0812">Transmembrane</keyword>
<keyword evidence="9" id="KW-0675">Receptor</keyword>
<evidence type="ECO:0000256" key="11">
    <source>
        <dbReference type="ARBA" id="ARBA00040821"/>
    </source>
</evidence>
<dbReference type="Proteomes" id="UP001642540">
    <property type="component" value="Unassembled WGS sequence"/>
</dbReference>
<evidence type="ECO:0000256" key="8">
    <source>
        <dbReference type="ARBA" id="ARBA00023157"/>
    </source>
</evidence>
<evidence type="ECO:0000256" key="12">
    <source>
        <dbReference type="ARBA" id="ARBA00042244"/>
    </source>
</evidence>
<evidence type="ECO:0000256" key="7">
    <source>
        <dbReference type="ARBA" id="ARBA00023136"/>
    </source>
</evidence>
<dbReference type="PANTHER" id="PTHR11923">
    <property type="entry name" value="SCAVENGER RECEPTOR CLASS B TYPE-1 SR-B1"/>
    <property type="match status" value="1"/>
</dbReference>
<evidence type="ECO:0000256" key="2">
    <source>
        <dbReference type="ARBA" id="ARBA00004651"/>
    </source>
</evidence>
<keyword evidence="4" id="KW-1003">Cell membrane</keyword>